<evidence type="ECO:0000256" key="2">
    <source>
        <dbReference type="ARBA" id="ARBA00024341"/>
    </source>
</evidence>
<evidence type="ECO:0000256" key="3">
    <source>
        <dbReference type="SAM" id="MobiDB-lite"/>
    </source>
</evidence>
<dbReference type="GeneID" id="103706047"/>
<organism evidence="4 6">
    <name type="scientific">Phoenix dactylifera</name>
    <name type="common">Date palm</name>
    <dbReference type="NCBI Taxonomy" id="42345"/>
    <lineage>
        <taxon>Eukaryota</taxon>
        <taxon>Viridiplantae</taxon>
        <taxon>Streptophyta</taxon>
        <taxon>Embryophyta</taxon>
        <taxon>Tracheophyta</taxon>
        <taxon>Spermatophyta</taxon>
        <taxon>Magnoliopsida</taxon>
        <taxon>Liliopsida</taxon>
        <taxon>Arecaceae</taxon>
        <taxon>Coryphoideae</taxon>
        <taxon>Phoeniceae</taxon>
        <taxon>Phoenix</taxon>
    </lineage>
</organism>
<dbReference type="InterPro" id="IPR000048">
    <property type="entry name" value="IQ_motif_EF-hand-BS"/>
</dbReference>
<dbReference type="PANTHER" id="PTHR32295">
    <property type="entry name" value="IQ-DOMAIN 5-RELATED"/>
    <property type="match status" value="1"/>
</dbReference>
<dbReference type="Proteomes" id="UP000228380">
    <property type="component" value="Chromosome 1"/>
</dbReference>
<dbReference type="OrthoDB" id="753382at2759"/>
<keyword evidence="4" id="KW-1185">Reference proteome</keyword>
<evidence type="ECO:0000313" key="6">
    <source>
        <dbReference type="RefSeq" id="XP_008788230.1"/>
    </source>
</evidence>
<protein>
    <submittedName>
        <fullName evidence="5 6">Protein IQ-DOMAIN 14-like</fullName>
    </submittedName>
</protein>
<evidence type="ECO:0000313" key="5">
    <source>
        <dbReference type="RefSeq" id="XP_008788229.1"/>
    </source>
</evidence>
<name>A0A8B7BZ00_PHODC</name>
<feature type="compositionally biased region" description="Low complexity" evidence="3">
    <location>
        <begin position="303"/>
        <end position="319"/>
    </location>
</feature>
<feature type="region of interest" description="Disordered" evidence="3">
    <location>
        <begin position="290"/>
        <end position="361"/>
    </location>
</feature>
<gene>
    <name evidence="5 6" type="primary">LOC103706047</name>
</gene>
<reference evidence="4" key="1">
    <citation type="journal article" date="2019" name="Nat. Commun.">
        <title>Genome-wide association mapping of date palm fruit traits.</title>
        <authorList>
            <person name="Hazzouri K.M."/>
            <person name="Gros-Balthazard M."/>
            <person name="Flowers J.M."/>
            <person name="Copetti D."/>
            <person name="Lemansour A."/>
            <person name="Lebrun M."/>
            <person name="Masmoudi K."/>
            <person name="Ferrand S."/>
            <person name="Dhar M.I."/>
            <person name="Fresquez Z.A."/>
            <person name="Rosas U."/>
            <person name="Zhang J."/>
            <person name="Talag J."/>
            <person name="Lee S."/>
            <person name="Kudrna D."/>
            <person name="Powell R.F."/>
            <person name="Leitch I.J."/>
            <person name="Krueger R.R."/>
            <person name="Wing R.A."/>
            <person name="Amiri K.M.A."/>
            <person name="Purugganan M.D."/>
        </authorList>
    </citation>
    <scope>NUCLEOTIDE SEQUENCE [LARGE SCALE GENOMIC DNA]</scope>
    <source>
        <strain evidence="4">cv. Khalas</strain>
    </source>
</reference>
<evidence type="ECO:0000256" key="1">
    <source>
        <dbReference type="ARBA" id="ARBA00022860"/>
    </source>
</evidence>
<dbReference type="KEGG" id="pda:103706047"/>
<dbReference type="RefSeq" id="XP_008788230.1">
    <property type="nucleotide sequence ID" value="XM_008790008.3"/>
</dbReference>
<dbReference type="Gene3D" id="1.20.5.190">
    <property type="match status" value="1"/>
</dbReference>
<dbReference type="AlphaFoldDB" id="A0A8B7BZ00"/>
<dbReference type="PROSITE" id="PS50096">
    <property type="entry name" value="IQ"/>
    <property type="match status" value="1"/>
</dbReference>
<dbReference type="PANTHER" id="PTHR32295:SF113">
    <property type="entry name" value="PROTEIN IQ-DOMAIN 14"/>
    <property type="match status" value="1"/>
</dbReference>
<reference evidence="5 6" key="2">
    <citation type="submission" date="2025-04" db="UniProtKB">
        <authorList>
            <consortium name="RefSeq"/>
        </authorList>
    </citation>
    <scope>IDENTIFICATION</scope>
    <source>
        <tissue evidence="5 6">Young leaves</tissue>
    </source>
</reference>
<comment type="similarity">
    <text evidence="2">Belongs to the IQD family.</text>
</comment>
<accession>A0A8B7BZ00</accession>
<keyword evidence="1" id="KW-0112">Calmodulin-binding</keyword>
<proteinExistence type="inferred from homology"/>
<dbReference type="Pfam" id="PF00612">
    <property type="entry name" value="IQ"/>
    <property type="match status" value="1"/>
</dbReference>
<sequence>MGKKGNWFTALKRAFTSSSKDTDKPIDVSEKKNIKEKKRWGFGRSKHGEVNSFIPLFRKPSSIEQILCDAERDQLHRTQQAPQKKVLPLKSTAPAPAHLLAPAPKPLITPNYVQMSAVKIQAAYRGYLARRNYRALKGLIRLQGVMRGQSVKRQTMNAMKCMQMLVRVQSQIRARRLQMMESRSIQQHHTPRKSDKEFESSFGKWSMTHRSEAEAHGEWNDSVLTKGEVDARMRRKVEAVIKRERALAYAYSHQLLNVSPKSAHAVLTDIRMGGFPWWWNYLERRLSGDPRPQTPASRLNPIAFTPFTPCTPSSSSSAHPHPRPFSRGTPRPASASKLKPSFSTSSRRSDHHPSAAAAAALRDDESLTSCSAFTLPNYMTPTASAKAKSRALATDHEGKPRFSFRFGQSIGSLQGSLFAATKDAGSQRMGSGKHKKTLSVGGLSVDSTVSMPAGVGRRPFK</sequence>
<evidence type="ECO:0000313" key="4">
    <source>
        <dbReference type="Proteomes" id="UP000228380"/>
    </source>
</evidence>
<dbReference type="GO" id="GO:0005516">
    <property type="term" value="F:calmodulin binding"/>
    <property type="evidence" value="ECO:0007669"/>
    <property type="project" value="UniProtKB-KW"/>
</dbReference>
<dbReference type="CDD" id="cd23767">
    <property type="entry name" value="IQCD"/>
    <property type="match status" value="1"/>
</dbReference>
<dbReference type="RefSeq" id="XP_008788229.1">
    <property type="nucleotide sequence ID" value="XM_008790007.3"/>
</dbReference>
<dbReference type="SMART" id="SM00015">
    <property type="entry name" value="IQ"/>
    <property type="match status" value="1"/>
</dbReference>